<reference evidence="1" key="1">
    <citation type="submission" date="2022-08" db="EMBL/GenBank/DDBJ databases">
        <authorList>
            <person name="Deng Y."/>
            <person name="Han X.-F."/>
            <person name="Zhang Y.-Q."/>
        </authorList>
    </citation>
    <scope>NUCLEOTIDE SEQUENCE</scope>
    <source>
        <strain evidence="1">CPCC 203407</strain>
    </source>
</reference>
<protein>
    <recommendedName>
        <fullName evidence="3">AbiEi antitoxin C-terminal domain-containing protein</fullName>
    </recommendedName>
</protein>
<accession>A0AA41XGG9</accession>
<name>A0AA41XGG9_9MICO</name>
<gene>
    <name evidence="1" type="ORF">N1028_08890</name>
</gene>
<dbReference type="Proteomes" id="UP001165587">
    <property type="component" value="Unassembled WGS sequence"/>
</dbReference>
<evidence type="ECO:0000313" key="2">
    <source>
        <dbReference type="Proteomes" id="UP001165587"/>
    </source>
</evidence>
<sequence>MAPSLPLLLDHRSLPRPELAAVALDGEVRCLGDAYLPLDVVETPGLRAESVRRLVPEGLILERRSAAWLLGAHPLFEVPLQLCVRSTRRIRFPPSAENVVRQVVISAAECVSVGGLVATAPLRTALDLVRWEEEFDGRLAMAVTTLLLAASTTPHHAARLLGASPHLPHKRRALERLRRSGSLSRR</sequence>
<dbReference type="AlphaFoldDB" id="A0AA41XGG9"/>
<evidence type="ECO:0008006" key="3">
    <source>
        <dbReference type="Google" id="ProtNLM"/>
    </source>
</evidence>
<proteinExistence type="predicted"/>
<organism evidence="1 2">
    <name type="scientific">Herbiconiux oxytropis</name>
    <dbReference type="NCBI Taxonomy" id="2970915"/>
    <lineage>
        <taxon>Bacteria</taxon>
        <taxon>Bacillati</taxon>
        <taxon>Actinomycetota</taxon>
        <taxon>Actinomycetes</taxon>
        <taxon>Micrococcales</taxon>
        <taxon>Microbacteriaceae</taxon>
        <taxon>Herbiconiux</taxon>
    </lineage>
</organism>
<dbReference type="RefSeq" id="WP_259526692.1">
    <property type="nucleotide sequence ID" value="NZ_JANLCK010000004.1"/>
</dbReference>
<dbReference type="EMBL" id="JANLCK010000004">
    <property type="protein sequence ID" value="MCS5726013.1"/>
    <property type="molecule type" value="Genomic_DNA"/>
</dbReference>
<evidence type="ECO:0000313" key="1">
    <source>
        <dbReference type="EMBL" id="MCS5726013.1"/>
    </source>
</evidence>
<comment type="caution">
    <text evidence="1">The sequence shown here is derived from an EMBL/GenBank/DDBJ whole genome shotgun (WGS) entry which is preliminary data.</text>
</comment>
<keyword evidence="2" id="KW-1185">Reference proteome</keyword>